<keyword evidence="2" id="KW-1185">Reference proteome</keyword>
<gene>
    <name evidence="1" type="ORF">FCALED_LOCUS9767</name>
</gene>
<protein>
    <submittedName>
        <fullName evidence="1">870_t:CDS:1</fullName>
    </submittedName>
</protein>
<dbReference type="EMBL" id="CAJVPQ010003339">
    <property type="protein sequence ID" value="CAG8625238.1"/>
    <property type="molecule type" value="Genomic_DNA"/>
</dbReference>
<organism evidence="1 2">
    <name type="scientific">Funneliformis caledonium</name>
    <dbReference type="NCBI Taxonomy" id="1117310"/>
    <lineage>
        <taxon>Eukaryota</taxon>
        <taxon>Fungi</taxon>
        <taxon>Fungi incertae sedis</taxon>
        <taxon>Mucoromycota</taxon>
        <taxon>Glomeromycotina</taxon>
        <taxon>Glomeromycetes</taxon>
        <taxon>Glomerales</taxon>
        <taxon>Glomeraceae</taxon>
        <taxon>Funneliformis</taxon>
    </lineage>
</organism>
<evidence type="ECO:0000313" key="1">
    <source>
        <dbReference type="EMBL" id="CAG8625238.1"/>
    </source>
</evidence>
<dbReference type="Proteomes" id="UP000789570">
    <property type="component" value="Unassembled WGS sequence"/>
</dbReference>
<dbReference type="AlphaFoldDB" id="A0A9N9GRT8"/>
<sequence length="79" mass="9091">MSSPVVSALKRVVFLTKNVDHFYRLYIRYLANKATDSGPLEFHYMLSELSSKKIHFSKIHVTFPIITNSRCGQSETLNL</sequence>
<evidence type="ECO:0000313" key="2">
    <source>
        <dbReference type="Proteomes" id="UP000789570"/>
    </source>
</evidence>
<accession>A0A9N9GRT8</accession>
<reference evidence="1" key="1">
    <citation type="submission" date="2021-06" db="EMBL/GenBank/DDBJ databases">
        <authorList>
            <person name="Kallberg Y."/>
            <person name="Tangrot J."/>
            <person name="Rosling A."/>
        </authorList>
    </citation>
    <scope>NUCLEOTIDE SEQUENCE</scope>
    <source>
        <strain evidence="1">UK204</strain>
    </source>
</reference>
<proteinExistence type="predicted"/>
<name>A0A9N9GRT8_9GLOM</name>
<comment type="caution">
    <text evidence="1">The sequence shown here is derived from an EMBL/GenBank/DDBJ whole genome shotgun (WGS) entry which is preliminary data.</text>
</comment>